<feature type="transmembrane region" description="Helical" evidence="9">
    <location>
        <begin position="72"/>
        <end position="90"/>
    </location>
</feature>
<evidence type="ECO:0000256" key="1">
    <source>
        <dbReference type="ARBA" id="ARBA00004651"/>
    </source>
</evidence>
<evidence type="ECO:0000256" key="9">
    <source>
        <dbReference type="SAM" id="Phobius"/>
    </source>
</evidence>
<comment type="similarity">
    <text evidence="2">Belongs to the ABC-2 integral membrane protein family.</text>
</comment>
<dbReference type="PANTHER" id="PTHR30413:SF10">
    <property type="entry name" value="CAPSULE POLYSACCHARIDE EXPORT INNER-MEMBRANE PROTEIN CTRC"/>
    <property type="match status" value="1"/>
</dbReference>
<dbReference type="RefSeq" id="WP_084081410.1">
    <property type="nucleotide sequence ID" value="NZ_CAJTBZ010000050.1"/>
</dbReference>
<dbReference type="InterPro" id="IPR013525">
    <property type="entry name" value="ABC2_TM"/>
</dbReference>
<protein>
    <submittedName>
        <fullName evidence="11">ABC transporter permease</fullName>
    </submittedName>
</protein>
<evidence type="ECO:0000256" key="3">
    <source>
        <dbReference type="ARBA" id="ARBA00022448"/>
    </source>
</evidence>
<evidence type="ECO:0000256" key="4">
    <source>
        <dbReference type="ARBA" id="ARBA00022475"/>
    </source>
</evidence>
<feature type="domain" description="ABC-2 type transporter transmembrane" evidence="10">
    <location>
        <begin position="27"/>
        <end position="225"/>
    </location>
</feature>
<feature type="transmembrane region" description="Helical" evidence="9">
    <location>
        <begin position="43"/>
        <end position="66"/>
    </location>
</feature>
<name>A0A227KRJ4_9BURK</name>
<dbReference type="GO" id="GO:0005886">
    <property type="term" value="C:plasma membrane"/>
    <property type="evidence" value="ECO:0007669"/>
    <property type="project" value="UniProtKB-SubCell"/>
</dbReference>
<evidence type="ECO:0000256" key="7">
    <source>
        <dbReference type="ARBA" id="ARBA00023047"/>
    </source>
</evidence>
<gene>
    <name evidence="11" type="ORF">ADH67_02175</name>
</gene>
<keyword evidence="7" id="KW-0762">Sugar transport</keyword>
<evidence type="ECO:0000256" key="6">
    <source>
        <dbReference type="ARBA" id="ARBA00022989"/>
    </source>
</evidence>
<evidence type="ECO:0000259" key="10">
    <source>
        <dbReference type="Pfam" id="PF01061"/>
    </source>
</evidence>
<dbReference type="AlphaFoldDB" id="A0A227KRJ4"/>
<feature type="transmembrane region" description="Helical" evidence="9">
    <location>
        <begin position="238"/>
        <end position="256"/>
    </location>
</feature>
<dbReference type="Proteomes" id="UP000214610">
    <property type="component" value="Unassembled WGS sequence"/>
</dbReference>
<feature type="transmembrane region" description="Helical" evidence="9">
    <location>
        <begin position="150"/>
        <end position="173"/>
    </location>
</feature>
<feature type="transmembrane region" description="Helical" evidence="9">
    <location>
        <begin position="185"/>
        <end position="203"/>
    </location>
</feature>
<dbReference type="EMBL" id="NHMP01000001">
    <property type="protein sequence ID" value="OXE51121.1"/>
    <property type="molecule type" value="Genomic_DNA"/>
</dbReference>
<keyword evidence="8 9" id="KW-0472">Membrane</keyword>
<sequence length="267" mass="30499">MIKLNANREGKIDILAAIKNIYLPLYLAKSDIRQRYRRSTLGPFWITISTGVMIACLGSIFGTIFKTPLYDFLPFLSAGLILWGFISSTLTEATTVFSSSEPIIKQLPIPLFTHVIRMVARNFYIFLHNLIIFPIVLICVQRPLTWESLYLIPGLAILLLNLLWASLSIGIICSRYRDLTQIMTSILQIFFYVTPIIWMPSALPARASLMVLDPNPFYHFMQILRCPLLGESPTSLNWGITLLITIVGWVFAGILFDKYRSRIAYWL</sequence>
<dbReference type="GO" id="GO:0015774">
    <property type="term" value="P:polysaccharide transport"/>
    <property type="evidence" value="ECO:0007669"/>
    <property type="project" value="UniProtKB-KW"/>
</dbReference>
<feature type="transmembrane region" description="Helical" evidence="9">
    <location>
        <begin position="123"/>
        <end position="144"/>
    </location>
</feature>
<evidence type="ECO:0000256" key="8">
    <source>
        <dbReference type="ARBA" id="ARBA00023136"/>
    </source>
</evidence>
<proteinExistence type="inferred from homology"/>
<keyword evidence="12" id="KW-1185">Reference proteome</keyword>
<evidence type="ECO:0000313" key="11">
    <source>
        <dbReference type="EMBL" id="OXE51121.1"/>
    </source>
</evidence>
<comment type="caution">
    <text evidence="11">The sequence shown here is derived from an EMBL/GenBank/DDBJ whole genome shotgun (WGS) entry which is preliminary data.</text>
</comment>
<reference evidence="12" key="1">
    <citation type="submission" date="2017-05" db="EMBL/GenBank/DDBJ databases">
        <title>Improved OligoMM genomes.</title>
        <authorList>
            <person name="Garzetti D."/>
        </authorList>
    </citation>
    <scope>NUCLEOTIDE SEQUENCE [LARGE SCALE GENOMIC DNA]</scope>
    <source>
        <strain evidence="12">YL45</strain>
    </source>
</reference>
<keyword evidence="7" id="KW-0625">Polysaccharide transport</keyword>
<keyword evidence="5 9" id="KW-0812">Transmembrane</keyword>
<evidence type="ECO:0000256" key="2">
    <source>
        <dbReference type="ARBA" id="ARBA00007783"/>
    </source>
</evidence>
<keyword evidence="3" id="KW-0813">Transport</keyword>
<keyword evidence="4" id="KW-1003">Cell membrane</keyword>
<dbReference type="PANTHER" id="PTHR30413">
    <property type="entry name" value="INNER MEMBRANE TRANSPORT PERMEASE"/>
    <property type="match status" value="1"/>
</dbReference>
<evidence type="ECO:0000256" key="5">
    <source>
        <dbReference type="ARBA" id="ARBA00022692"/>
    </source>
</evidence>
<organism evidence="11 12">
    <name type="scientific">Turicimonas muris</name>
    <dbReference type="NCBI Taxonomy" id="1796652"/>
    <lineage>
        <taxon>Bacteria</taxon>
        <taxon>Pseudomonadati</taxon>
        <taxon>Pseudomonadota</taxon>
        <taxon>Betaproteobacteria</taxon>
        <taxon>Burkholderiales</taxon>
        <taxon>Sutterellaceae</taxon>
        <taxon>Turicimonas</taxon>
    </lineage>
</organism>
<dbReference type="GO" id="GO:0140359">
    <property type="term" value="F:ABC-type transporter activity"/>
    <property type="evidence" value="ECO:0007669"/>
    <property type="project" value="InterPro"/>
</dbReference>
<dbReference type="GeneID" id="78363328"/>
<dbReference type="GO" id="GO:0015920">
    <property type="term" value="P:lipopolysaccharide transport"/>
    <property type="evidence" value="ECO:0007669"/>
    <property type="project" value="TreeGrafter"/>
</dbReference>
<comment type="subcellular location">
    <subcellularLocation>
        <location evidence="1">Cell membrane</location>
        <topology evidence="1">Multi-pass membrane protein</topology>
    </subcellularLocation>
</comment>
<evidence type="ECO:0000313" key="12">
    <source>
        <dbReference type="Proteomes" id="UP000214610"/>
    </source>
</evidence>
<accession>A0A227KRJ4</accession>
<keyword evidence="6 9" id="KW-1133">Transmembrane helix</keyword>
<dbReference type="Pfam" id="PF01061">
    <property type="entry name" value="ABC2_membrane"/>
    <property type="match status" value="1"/>
</dbReference>